<name>A0AAV5JVE6_9ROSI</name>
<feature type="signal peptide" evidence="1">
    <location>
        <begin position="1"/>
        <end position="20"/>
    </location>
</feature>
<evidence type="ECO:0000256" key="1">
    <source>
        <dbReference type="SAM" id="SignalP"/>
    </source>
</evidence>
<proteinExistence type="predicted"/>
<keyword evidence="1" id="KW-0732">Signal</keyword>
<organism evidence="2 3">
    <name type="scientific">Rubroshorea leprosula</name>
    <dbReference type="NCBI Taxonomy" id="152421"/>
    <lineage>
        <taxon>Eukaryota</taxon>
        <taxon>Viridiplantae</taxon>
        <taxon>Streptophyta</taxon>
        <taxon>Embryophyta</taxon>
        <taxon>Tracheophyta</taxon>
        <taxon>Spermatophyta</taxon>
        <taxon>Magnoliopsida</taxon>
        <taxon>eudicotyledons</taxon>
        <taxon>Gunneridae</taxon>
        <taxon>Pentapetalae</taxon>
        <taxon>rosids</taxon>
        <taxon>malvids</taxon>
        <taxon>Malvales</taxon>
        <taxon>Dipterocarpaceae</taxon>
        <taxon>Rubroshorea</taxon>
    </lineage>
</organism>
<evidence type="ECO:0000313" key="3">
    <source>
        <dbReference type="Proteomes" id="UP001054252"/>
    </source>
</evidence>
<gene>
    <name evidence="2" type="ORF">SLEP1_g26142</name>
</gene>
<keyword evidence="3" id="KW-1185">Reference proteome</keyword>
<accession>A0AAV5JVE6</accession>
<dbReference type="AlphaFoldDB" id="A0AAV5JVE6"/>
<sequence length="49" mass="5636">MVNSCLLILTAWLNLILTLGECRFVVENFEAFYLALLCSNILPSIHIFY</sequence>
<evidence type="ECO:0000313" key="2">
    <source>
        <dbReference type="EMBL" id="GKV15344.1"/>
    </source>
</evidence>
<feature type="chain" id="PRO_5043573953" evidence="1">
    <location>
        <begin position="21"/>
        <end position="49"/>
    </location>
</feature>
<protein>
    <submittedName>
        <fullName evidence="2">Uncharacterized protein</fullName>
    </submittedName>
</protein>
<reference evidence="2 3" key="1">
    <citation type="journal article" date="2021" name="Commun. Biol.">
        <title>The genome of Shorea leprosula (Dipterocarpaceae) highlights the ecological relevance of drought in aseasonal tropical rainforests.</title>
        <authorList>
            <person name="Ng K.K.S."/>
            <person name="Kobayashi M.J."/>
            <person name="Fawcett J.A."/>
            <person name="Hatakeyama M."/>
            <person name="Paape T."/>
            <person name="Ng C.H."/>
            <person name="Ang C.C."/>
            <person name="Tnah L.H."/>
            <person name="Lee C.T."/>
            <person name="Nishiyama T."/>
            <person name="Sese J."/>
            <person name="O'Brien M.J."/>
            <person name="Copetti D."/>
            <person name="Mohd Noor M.I."/>
            <person name="Ong R.C."/>
            <person name="Putra M."/>
            <person name="Sireger I.Z."/>
            <person name="Indrioko S."/>
            <person name="Kosugi Y."/>
            <person name="Izuno A."/>
            <person name="Isagi Y."/>
            <person name="Lee S.L."/>
            <person name="Shimizu K.K."/>
        </authorList>
    </citation>
    <scope>NUCLEOTIDE SEQUENCE [LARGE SCALE GENOMIC DNA]</scope>
    <source>
        <strain evidence="2">214</strain>
    </source>
</reference>
<dbReference type="Proteomes" id="UP001054252">
    <property type="component" value="Unassembled WGS sequence"/>
</dbReference>
<comment type="caution">
    <text evidence="2">The sequence shown here is derived from an EMBL/GenBank/DDBJ whole genome shotgun (WGS) entry which is preliminary data.</text>
</comment>
<dbReference type="EMBL" id="BPVZ01000043">
    <property type="protein sequence ID" value="GKV15344.1"/>
    <property type="molecule type" value="Genomic_DNA"/>
</dbReference>